<keyword evidence="1" id="KW-0812">Transmembrane</keyword>
<dbReference type="Proteomes" id="UP000836841">
    <property type="component" value="Chromosome 1"/>
</dbReference>
<dbReference type="EMBL" id="OU466857">
    <property type="protein sequence ID" value="CAH2035724.1"/>
    <property type="molecule type" value="Genomic_DNA"/>
</dbReference>
<proteinExistence type="predicted"/>
<protein>
    <submittedName>
        <fullName evidence="2">Uncharacterized protein</fullName>
    </submittedName>
</protein>
<evidence type="ECO:0000313" key="3">
    <source>
        <dbReference type="Proteomes" id="UP000836841"/>
    </source>
</evidence>
<feature type="transmembrane region" description="Helical" evidence="1">
    <location>
        <begin position="122"/>
        <end position="145"/>
    </location>
</feature>
<evidence type="ECO:0000313" key="2">
    <source>
        <dbReference type="EMBL" id="CAH2035724.1"/>
    </source>
</evidence>
<keyword evidence="1" id="KW-0472">Membrane</keyword>
<accession>A0AAU9R932</accession>
<keyword evidence="3" id="KW-1185">Reference proteome</keyword>
<keyword evidence="1" id="KW-1133">Transmembrane helix</keyword>
<reference evidence="2 3" key="1">
    <citation type="submission" date="2022-03" db="EMBL/GenBank/DDBJ databases">
        <authorList>
            <person name="Nunn A."/>
            <person name="Chopra R."/>
            <person name="Nunn A."/>
            <person name="Contreras Garrido A."/>
        </authorList>
    </citation>
    <scope>NUCLEOTIDE SEQUENCE [LARGE SCALE GENOMIC DNA]</scope>
</reference>
<name>A0AAU9R932_THLAR</name>
<organism evidence="2 3">
    <name type="scientific">Thlaspi arvense</name>
    <name type="common">Field penny-cress</name>
    <dbReference type="NCBI Taxonomy" id="13288"/>
    <lineage>
        <taxon>Eukaryota</taxon>
        <taxon>Viridiplantae</taxon>
        <taxon>Streptophyta</taxon>
        <taxon>Embryophyta</taxon>
        <taxon>Tracheophyta</taxon>
        <taxon>Spermatophyta</taxon>
        <taxon>Magnoliopsida</taxon>
        <taxon>eudicotyledons</taxon>
        <taxon>Gunneridae</taxon>
        <taxon>Pentapetalae</taxon>
        <taxon>rosids</taxon>
        <taxon>malvids</taxon>
        <taxon>Brassicales</taxon>
        <taxon>Brassicaceae</taxon>
        <taxon>Thlaspideae</taxon>
        <taxon>Thlaspi</taxon>
    </lineage>
</organism>
<feature type="non-terminal residue" evidence="2">
    <location>
        <position position="146"/>
    </location>
</feature>
<dbReference type="AlphaFoldDB" id="A0AAU9R932"/>
<evidence type="ECO:0000256" key="1">
    <source>
        <dbReference type="SAM" id="Phobius"/>
    </source>
</evidence>
<gene>
    <name evidence="2" type="ORF">TAV2_LOCUS3096</name>
</gene>
<sequence length="146" mass="16426">MSLVRCLSLRSALNAPRYRSSYACLVPLQTRREEEEATRKIPEIRNYHSFINNQSSLIAGCSGFSRNLSPFQSPVIASYRTISTFNFASSSEILADWVLKSAVSNVYALHNVADALASLQHLIALLHSFTFSQWWVCIIVTSILIR</sequence>